<dbReference type="Gene3D" id="3.40.50.880">
    <property type="match status" value="1"/>
</dbReference>
<dbReference type="InterPro" id="IPR029062">
    <property type="entry name" value="Class_I_gatase-like"/>
</dbReference>
<protein>
    <recommendedName>
        <fullName evidence="2">DUF7408 domain-containing protein</fullName>
    </recommendedName>
</protein>
<sequence>MKLGCKRGQSFWIISFIGCMLLTALAQVLPLSTGLAYAEQATIEIQSEVGFGASNVKQGSVAPATITLKNTGASVSGDLVIQIGNPDGKDFSYAQHVELPQGSTKVIKMSLPSYAYSKDNNSLSFYENSVQSGKKLSLLGNTYLEAFFMSKDIVQVGVLAPDVDTLNFLALLSQFGKKVNVLHLKQPDISESAMGLDMLDVLVLNDFASDTLTHKQVEAIQVWTKRGGTLILGGGAGYAKTAAPFAKDAPVVYQGTLSVQELPEMAKTGEKELKLSQPFTISQGQLTQGAESLIVEDDLPIYARKAYGMGFIVYVAYDLSLNPIASWNGNPRLWERMLASPLDTASAITGNQMRYGTDPYWEMARALEYFPTLQSPKLAGLAWVLLLYAVTVAPLLYFILRRLDRREWAWVLIPLLSLVTSIGIFQFSATNRGNMMAQALHTIELDGSGSGVKHSALSVFLPKGGSLELPFTPGEVVRPFMRSENYSMQQLNKATELVIRPLEEGAKVRLQNIPYSSLSKMVVDEEKPVSIGKLDYKITMMMGNAAKGEVTNNTKKDLVDAAVLVNQSYINLGSLKAGDSVSFDTSNGIGVNDYQGVANSAFPDTSQRGIDLKFHQRTILSSYLFAKARLTGGFEPMIMGWVKEQTPMMLANGKKLPTEQLTLFVQNMKINYVSSDGKIAIPSALLFPELVDNHLKMSAFNFRNDTHMEIGSGDVTFEYRLPVIPKAVYQTMSMQSESNKDVTFEIWNGQSQSWEALDVKPLMKWEGDALQSYLVEGKKIRLKAATAQNNTLLRIPAVSLEGVVKP</sequence>
<feature type="domain" description="DUF7408" evidence="2">
    <location>
        <begin position="198"/>
        <end position="336"/>
    </location>
</feature>
<keyword evidence="1" id="KW-1133">Transmembrane helix</keyword>
<gene>
    <name evidence="3" type="ORF">GK047_04255</name>
</gene>
<name>A0A6G3ZSW4_9BACL</name>
<proteinExistence type="predicted"/>
<dbReference type="AlphaFoldDB" id="A0A6G3ZSW4"/>
<keyword evidence="1" id="KW-0812">Transmembrane</keyword>
<organism evidence="3">
    <name type="scientific">Paenibacillus sp. SYP-B3998</name>
    <dbReference type="NCBI Taxonomy" id="2678564"/>
    <lineage>
        <taxon>Bacteria</taxon>
        <taxon>Bacillati</taxon>
        <taxon>Bacillota</taxon>
        <taxon>Bacilli</taxon>
        <taxon>Bacillales</taxon>
        <taxon>Paenibacillaceae</taxon>
        <taxon>Paenibacillus</taxon>
    </lineage>
</organism>
<dbReference type="PROSITE" id="PS51257">
    <property type="entry name" value="PROKAR_LIPOPROTEIN"/>
    <property type="match status" value="1"/>
</dbReference>
<dbReference type="InterPro" id="IPR055831">
    <property type="entry name" value="DUF7408"/>
</dbReference>
<evidence type="ECO:0000313" key="3">
    <source>
        <dbReference type="EMBL" id="NEW05232.1"/>
    </source>
</evidence>
<evidence type="ECO:0000256" key="1">
    <source>
        <dbReference type="SAM" id="Phobius"/>
    </source>
</evidence>
<dbReference type="SUPFAM" id="SSF52317">
    <property type="entry name" value="Class I glutamine amidotransferase-like"/>
    <property type="match status" value="1"/>
</dbReference>
<feature type="transmembrane region" description="Helical" evidence="1">
    <location>
        <begin position="380"/>
        <end position="400"/>
    </location>
</feature>
<reference evidence="3" key="1">
    <citation type="submission" date="2020-02" db="EMBL/GenBank/DDBJ databases">
        <authorList>
            <person name="Shen X.-R."/>
            <person name="Zhang Y.-X."/>
        </authorList>
    </citation>
    <scope>NUCLEOTIDE SEQUENCE</scope>
    <source>
        <strain evidence="3">SYP-B3998</strain>
    </source>
</reference>
<feature type="transmembrane region" description="Helical" evidence="1">
    <location>
        <begin position="407"/>
        <end position="427"/>
    </location>
</feature>
<evidence type="ECO:0000259" key="2">
    <source>
        <dbReference type="Pfam" id="PF24157"/>
    </source>
</evidence>
<keyword evidence="1" id="KW-0472">Membrane</keyword>
<dbReference type="Pfam" id="PF24157">
    <property type="entry name" value="DUF7408"/>
    <property type="match status" value="1"/>
</dbReference>
<dbReference type="EMBL" id="JAAIKC010000001">
    <property type="protein sequence ID" value="NEW05232.1"/>
    <property type="molecule type" value="Genomic_DNA"/>
</dbReference>
<dbReference type="RefSeq" id="WP_163941623.1">
    <property type="nucleotide sequence ID" value="NZ_JAAIKC010000001.1"/>
</dbReference>
<accession>A0A6G3ZSW4</accession>
<comment type="caution">
    <text evidence="3">The sequence shown here is derived from an EMBL/GenBank/DDBJ whole genome shotgun (WGS) entry which is preliminary data.</text>
</comment>